<dbReference type="InterPro" id="IPR036390">
    <property type="entry name" value="WH_DNA-bd_sf"/>
</dbReference>
<dbReference type="InterPro" id="IPR005119">
    <property type="entry name" value="LysR_subst-bd"/>
</dbReference>
<dbReference type="RefSeq" id="WP_058271896.1">
    <property type="nucleotide sequence ID" value="NZ_CYPS01000008.1"/>
</dbReference>
<dbReference type="AlphaFoldDB" id="A0A0P1E3M3"/>
<evidence type="ECO:0000256" key="2">
    <source>
        <dbReference type="ARBA" id="ARBA00023015"/>
    </source>
</evidence>
<dbReference type="PANTHER" id="PTHR30537">
    <property type="entry name" value="HTH-TYPE TRANSCRIPTIONAL REGULATOR"/>
    <property type="match status" value="1"/>
</dbReference>
<keyword evidence="3" id="KW-0238">DNA-binding</keyword>
<evidence type="ECO:0000256" key="4">
    <source>
        <dbReference type="ARBA" id="ARBA00023163"/>
    </source>
</evidence>
<dbReference type="Pfam" id="PF00126">
    <property type="entry name" value="HTH_1"/>
    <property type="match status" value="1"/>
</dbReference>
<name>A0A0P1E3M3_9RHOB</name>
<keyword evidence="7" id="KW-1185">Reference proteome</keyword>
<dbReference type="InterPro" id="IPR036388">
    <property type="entry name" value="WH-like_DNA-bd_sf"/>
</dbReference>
<keyword evidence="2" id="KW-0805">Transcription regulation</keyword>
<accession>A0A0P1E3M3</accession>
<dbReference type="PANTHER" id="PTHR30537:SF3">
    <property type="entry name" value="TRANSCRIPTIONAL REGULATORY PROTEIN"/>
    <property type="match status" value="1"/>
</dbReference>
<dbReference type="Gene3D" id="1.10.10.10">
    <property type="entry name" value="Winged helix-like DNA-binding domain superfamily/Winged helix DNA-binding domain"/>
    <property type="match status" value="1"/>
</dbReference>
<reference evidence="7" key="1">
    <citation type="submission" date="2015-09" db="EMBL/GenBank/DDBJ databases">
        <authorList>
            <person name="Rodrigo-Torres L."/>
            <person name="Arahal D.R."/>
        </authorList>
    </citation>
    <scope>NUCLEOTIDE SEQUENCE [LARGE SCALE GENOMIC DNA]</scope>
    <source>
        <strain evidence="7">CECT 4293</strain>
    </source>
</reference>
<keyword evidence="4" id="KW-0804">Transcription</keyword>
<evidence type="ECO:0000259" key="5">
    <source>
        <dbReference type="PROSITE" id="PS50931"/>
    </source>
</evidence>
<dbReference type="InterPro" id="IPR058163">
    <property type="entry name" value="LysR-type_TF_proteobact-type"/>
</dbReference>
<dbReference type="Pfam" id="PF03466">
    <property type="entry name" value="LysR_substrate"/>
    <property type="match status" value="1"/>
</dbReference>
<evidence type="ECO:0000313" key="7">
    <source>
        <dbReference type="Proteomes" id="UP000050786"/>
    </source>
</evidence>
<dbReference type="Gene3D" id="3.40.190.290">
    <property type="match status" value="1"/>
</dbReference>
<dbReference type="SUPFAM" id="SSF46785">
    <property type="entry name" value="Winged helix' DNA-binding domain"/>
    <property type="match status" value="1"/>
</dbReference>
<proteinExistence type="inferred from homology"/>
<sequence>MTPNWDDMRVFLAVAREESLSAAGRQLKIDPATVGRRIARLEASLEAPLFTKSQQGYLLTAAGERLMEHGLKAEEAMRAAAGAMAGTSKTLSGQIRIGAPDGSANYLLPQVCAKISDANPDLDIQILALPRVINLSRREADMAVTVSAPTAGSLLVQKITDYKLHLVATRDYLASYPAIRSIQDLSGHRMIGYIPDMIFDRELDYLVDIGVDRVALASNSVSVQLRQATLGTGVCVAHDFTLPFHPNLQKILTDQVSLTRSFHLVRHQGDQRNERLNRFAQALTQGIREEVERLEAQVSP</sequence>
<evidence type="ECO:0000256" key="3">
    <source>
        <dbReference type="ARBA" id="ARBA00023125"/>
    </source>
</evidence>
<comment type="similarity">
    <text evidence="1">Belongs to the LysR transcriptional regulatory family.</text>
</comment>
<dbReference type="GO" id="GO:0043565">
    <property type="term" value="F:sequence-specific DNA binding"/>
    <property type="evidence" value="ECO:0007669"/>
    <property type="project" value="TreeGrafter"/>
</dbReference>
<dbReference type="GO" id="GO:0003700">
    <property type="term" value="F:DNA-binding transcription factor activity"/>
    <property type="evidence" value="ECO:0007669"/>
    <property type="project" value="InterPro"/>
</dbReference>
<dbReference type="PROSITE" id="PS50931">
    <property type="entry name" value="HTH_LYSR"/>
    <property type="match status" value="1"/>
</dbReference>
<dbReference type="Proteomes" id="UP000050786">
    <property type="component" value="Unassembled WGS sequence"/>
</dbReference>
<evidence type="ECO:0000313" key="6">
    <source>
        <dbReference type="EMBL" id="CUH41385.1"/>
    </source>
</evidence>
<dbReference type="GO" id="GO:0006351">
    <property type="term" value="P:DNA-templated transcription"/>
    <property type="evidence" value="ECO:0007669"/>
    <property type="project" value="TreeGrafter"/>
</dbReference>
<dbReference type="EMBL" id="CYPS01000008">
    <property type="protein sequence ID" value="CUH41385.1"/>
    <property type="molecule type" value="Genomic_DNA"/>
</dbReference>
<protein>
    <submittedName>
        <fullName evidence="6">HTH-type transcriptional regulator GltR</fullName>
    </submittedName>
</protein>
<organism evidence="6 7">
    <name type="scientific">Ruegeria atlantica</name>
    <dbReference type="NCBI Taxonomy" id="81569"/>
    <lineage>
        <taxon>Bacteria</taxon>
        <taxon>Pseudomonadati</taxon>
        <taxon>Pseudomonadota</taxon>
        <taxon>Alphaproteobacteria</taxon>
        <taxon>Rhodobacterales</taxon>
        <taxon>Roseobacteraceae</taxon>
        <taxon>Ruegeria</taxon>
    </lineage>
</organism>
<dbReference type="InterPro" id="IPR000847">
    <property type="entry name" value="LysR_HTH_N"/>
</dbReference>
<dbReference type="SUPFAM" id="SSF53850">
    <property type="entry name" value="Periplasmic binding protein-like II"/>
    <property type="match status" value="1"/>
</dbReference>
<feature type="domain" description="HTH lysR-type" evidence="5">
    <location>
        <begin position="3"/>
        <end position="60"/>
    </location>
</feature>
<gene>
    <name evidence="6" type="primary">gltR_2</name>
    <name evidence="6" type="ORF">RUM4293_00256</name>
</gene>
<evidence type="ECO:0000256" key="1">
    <source>
        <dbReference type="ARBA" id="ARBA00009437"/>
    </source>
</evidence>